<evidence type="ECO:0008006" key="5">
    <source>
        <dbReference type="Google" id="ProtNLM"/>
    </source>
</evidence>
<dbReference type="EMBL" id="AP023176">
    <property type="protein sequence ID" value="BCF92921.1"/>
    <property type="molecule type" value="Genomic_DNA"/>
</dbReference>
<evidence type="ECO:0000256" key="1">
    <source>
        <dbReference type="SAM" id="MobiDB-lite"/>
    </source>
</evidence>
<keyword evidence="4" id="KW-1185">Reference proteome</keyword>
<gene>
    <name evidence="3" type="ORF">PPGU16_59880</name>
</gene>
<reference evidence="3 4" key="1">
    <citation type="journal article" date="2020" name="Genes (Basel)">
        <title>Genomic Comparison of Insect Gut Symbionts from Divergent Burkholderia Subclades.</title>
        <authorList>
            <person name="Takeshita K."/>
            <person name="Kikuchi Y."/>
        </authorList>
    </citation>
    <scope>NUCLEOTIDE SEQUENCE [LARGE SCALE GENOMIC DNA]</scope>
    <source>
        <strain evidence="3 4">PGU16</strain>
        <plasmid evidence="3 4">PPGU16_p1</plasmid>
    </source>
</reference>
<organism evidence="3 4">
    <name type="scientific">Paraburkholderia largidicola</name>
    <dbReference type="NCBI Taxonomy" id="3014751"/>
    <lineage>
        <taxon>Bacteria</taxon>
        <taxon>Pseudomonadati</taxon>
        <taxon>Pseudomonadota</taxon>
        <taxon>Betaproteobacteria</taxon>
        <taxon>Burkholderiales</taxon>
        <taxon>Burkholderiaceae</taxon>
        <taxon>Paraburkholderia</taxon>
    </lineage>
</organism>
<evidence type="ECO:0000313" key="4">
    <source>
        <dbReference type="Proteomes" id="UP000510888"/>
    </source>
</evidence>
<evidence type="ECO:0000313" key="3">
    <source>
        <dbReference type="EMBL" id="BCF92921.1"/>
    </source>
</evidence>
<keyword evidence="3" id="KW-0614">Plasmid</keyword>
<keyword evidence="2" id="KW-0732">Signal</keyword>
<sequence>MNKATRALIAAVAALALSGGAYAQTAGGSAGGGSSHGSTSSPATNQMNDSTSGYGTPGTTGSDSGMSAGSQNPGMQQGPNNSSTPAPKTNNTLATPTTKSPASN</sequence>
<feature type="region of interest" description="Disordered" evidence="1">
    <location>
        <begin position="23"/>
        <end position="104"/>
    </location>
</feature>
<accession>A0A7I8BXE1</accession>
<feature type="compositionally biased region" description="Low complexity" evidence="1">
    <location>
        <begin position="36"/>
        <end position="67"/>
    </location>
</feature>
<geneLocation type="plasmid" evidence="3 4">
    <name>PPGU16_p1</name>
</geneLocation>
<feature type="chain" id="PRO_5029715048" description="Proteophosphoglycan ppg4" evidence="2">
    <location>
        <begin position="24"/>
        <end position="104"/>
    </location>
</feature>
<protein>
    <recommendedName>
        <fullName evidence="5">Proteophosphoglycan ppg4</fullName>
    </recommendedName>
</protein>
<feature type="signal peptide" evidence="2">
    <location>
        <begin position="1"/>
        <end position="23"/>
    </location>
</feature>
<feature type="compositionally biased region" description="Polar residues" evidence="1">
    <location>
        <begin position="68"/>
        <end position="104"/>
    </location>
</feature>
<dbReference type="AlphaFoldDB" id="A0A7I8BXE1"/>
<name>A0A7I8BXE1_9BURK</name>
<dbReference type="KEGG" id="plad:PPGU16_59880"/>
<proteinExistence type="predicted"/>
<evidence type="ECO:0000256" key="2">
    <source>
        <dbReference type="SAM" id="SignalP"/>
    </source>
</evidence>
<dbReference type="RefSeq" id="WP_180726417.1">
    <property type="nucleotide sequence ID" value="NZ_AP023176.1"/>
</dbReference>
<dbReference type="Proteomes" id="UP000510888">
    <property type="component" value="Plasmid PPGU16_p1"/>
</dbReference>